<evidence type="ECO:0000256" key="1">
    <source>
        <dbReference type="ARBA" id="ARBA00004141"/>
    </source>
</evidence>
<dbReference type="Proteomes" id="UP000192934">
    <property type="component" value="Chromosome I"/>
</dbReference>
<dbReference type="PANTHER" id="PTHR43701:SF12">
    <property type="entry name" value="MEMBRANE TRANSPORTER PROTEIN YTNM-RELATED"/>
    <property type="match status" value="1"/>
</dbReference>
<dbReference type="EMBL" id="LT840185">
    <property type="protein sequence ID" value="SMF61882.1"/>
    <property type="molecule type" value="Genomic_DNA"/>
</dbReference>
<feature type="transmembrane region" description="Helical" evidence="5">
    <location>
        <begin position="79"/>
        <end position="99"/>
    </location>
</feature>
<evidence type="ECO:0000256" key="3">
    <source>
        <dbReference type="ARBA" id="ARBA00022989"/>
    </source>
</evidence>
<dbReference type="OrthoDB" id="45564at2"/>
<organism evidence="6 7">
    <name type="scientific">Allosphingosinicella indica</name>
    <dbReference type="NCBI Taxonomy" id="941907"/>
    <lineage>
        <taxon>Bacteria</taxon>
        <taxon>Pseudomonadati</taxon>
        <taxon>Pseudomonadota</taxon>
        <taxon>Alphaproteobacteria</taxon>
        <taxon>Sphingomonadales</taxon>
        <taxon>Sphingomonadaceae</taxon>
        <taxon>Allosphingosinicella</taxon>
    </lineage>
</organism>
<keyword evidence="2 5" id="KW-0812">Transmembrane</keyword>
<feature type="transmembrane region" description="Helical" evidence="5">
    <location>
        <begin position="180"/>
        <end position="198"/>
    </location>
</feature>
<evidence type="ECO:0000256" key="5">
    <source>
        <dbReference type="RuleBase" id="RU363041"/>
    </source>
</evidence>
<sequence>MFEAGISINDLLPFIAIGFAAQLIDGALGMAFGVISSTLLISMGVPPAAASAGVHTVETFTTAASGISHLAHRNIDGRLFARLVIPGMIGGVCGAYLLTQIHADTARPLVLAYLSAIGFYLLWRGIRHAHKPRQPKVIAPLGLIGGFLDAAGGGGWGPVVTSNLLVQGADPRKTIGTVNAAEFFLTVTISATFLAALGLEAFTIATGGLLIGGLVAAPFGAVIARRVPARGLILMVGVVLTLTSLYGIYRALA</sequence>
<feature type="transmembrane region" description="Helical" evidence="5">
    <location>
        <begin position="105"/>
        <end position="123"/>
    </location>
</feature>
<protein>
    <recommendedName>
        <fullName evidence="5">Probable membrane transporter protein</fullName>
    </recommendedName>
</protein>
<evidence type="ECO:0000313" key="7">
    <source>
        <dbReference type="Proteomes" id="UP000192934"/>
    </source>
</evidence>
<evidence type="ECO:0000256" key="4">
    <source>
        <dbReference type="ARBA" id="ARBA00023136"/>
    </source>
</evidence>
<gene>
    <name evidence="6" type="ORF">SAMN06295910_0883</name>
</gene>
<dbReference type="GO" id="GO:0005886">
    <property type="term" value="C:plasma membrane"/>
    <property type="evidence" value="ECO:0007669"/>
    <property type="project" value="UniProtKB-SubCell"/>
</dbReference>
<reference evidence="7" key="1">
    <citation type="submission" date="2017-04" db="EMBL/GenBank/DDBJ databases">
        <authorList>
            <person name="Varghese N."/>
            <person name="Submissions S."/>
        </authorList>
    </citation>
    <scope>NUCLEOTIDE SEQUENCE [LARGE SCALE GENOMIC DNA]</scope>
    <source>
        <strain evidence="7">Dd16</strain>
    </source>
</reference>
<proteinExistence type="inferred from homology"/>
<keyword evidence="7" id="KW-1185">Reference proteome</keyword>
<comment type="subcellular location">
    <subcellularLocation>
        <location evidence="5">Cell membrane</location>
        <topology evidence="5">Multi-pass membrane protein</topology>
    </subcellularLocation>
    <subcellularLocation>
        <location evidence="1">Membrane</location>
        <topology evidence="1">Multi-pass membrane protein</topology>
    </subcellularLocation>
</comment>
<evidence type="ECO:0000313" key="6">
    <source>
        <dbReference type="EMBL" id="SMF61882.1"/>
    </source>
</evidence>
<dbReference type="Pfam" id="PF01925">
    <property type="entry name" value="TauE"/>
    <property type="match status" value="1"/>
</dbReference>
<keyword evidence="4 5" id="KW-0472">Membrane</keyword>
<keyword evidence="3 5" id="KW-1133">Transmembrane helix</keyword>
<dbReference type="STRING" id="941907.SAMN06295910_0883"/>
<evidence type="ECO:0000256" key="2">
    <source>
        <dbReference type="ARBA" id="ARBA00022692"/>
    </source>
</evidence>
<accession>A0A1X7G0I8</accession>
<dbReference type="InterPro" id="IPR002781">
    <property type="entry name" value="TM_pro_TauE-like"/>
</dbReference>
<dbReference type="InterPro" id="IPR051598">
    <property type="entry name" value="TSUP/Inactive_protease-like"/>
</dbReference>
<dbReference type="RefSeq" id="WP_085217684.1">
    <property type="nucleotide sequence ID" value="NZ_LT840185.1"/>
</dbReference>
<feature type="transmembrane region" description="Helical" evidence="5">
    <location>
        <begin position="231"/>
        <end position="249"/>
    </location>
</feature>
<dbReference type="AlphaFoldDB" id="A0A1X7G0I8"/>
<keyword evidence="5" id="KW-1003">Cell membrane</keyword>
<comment type="similarity">
    <text evidence="5">Belongs to the 4-toluene sulfonate uptake permease (TSUP) (TC 2.A.102) family.</text>
</comment>
<dbReference type="PANTHER" id="PTHR43701">
    <property type="entry name" value="MEMBRANE TRANSPORTER PROTEIN MJ0441-RELATED"/>
    <property type="match status" value="1"/>
</dbReference>
<name>A0A1X7G0I8_9SPHN</name>
<feature type="transmembrane region" description="Helical" evidence="5">
    <location>
        <begin position="12"/>
        <end position="35"/>
    </location>
</feature>
<feature type="transmembrane region" description="Helical" evidence="5">
    <location>
        <begin position="204"/>
        <end position="224"/>
    </location>
</feature>